<evidence type="ECO:0000259" key="4">
    <source>
        <dbReference type="PROSITE" id="PS51755"/>
    </source>
</evidence>
<feature type="DNA-binding region" description="OmpR/PhoB-type" evidence="2">
    <location>
        <begin position="155"/>
        <end position="252"/>
    </location>
</feature>
<name>A0AAU8EWX7_9MICC</name>
<organism evidence="5">
    <name type="scientific">Arthrobacter sp. K5</name>
    <dbReference type="NCBI Taxonomy" id="2839623"/>
    <lineage>
        <taxon>Bacteria</taxon>
        <taxon>Bacillati</taxon>
        <taxon>Actinomycetota</taxon>
        <taxon>Actinomycetes</taxon>
        <taxon>Micrococcales</taxon>
        <taxon>Micrococcaceae</taxon>
        <taxon>Arthrobacter</taxon>
    </lineage>
</organism>
<evidence type="ECO:0000256" key="1">
    <source>
        <dbReference type="ARBA" id="ARBA00023125"/>
    </source>
</evidence>
<dbReference type="AlphaFoldDB" id="A0AAU8EWX7"/>
<dbReference type="InterPro" id="IPR001867">
    <property type="entry name" value="OmpR/PhoB-type_DNA-bd"/>
</dbReference>
<evidence type="ECO:0000313" key="5">
    <source>
        <dbReference type="EMBL" id="XCH13496.1"/>
    </source>
</evidence>
<dbReference type="SUPFAM" id="SSF46894">
    <property type="entry name" value="C-terminal effector domain of the bipartite response regulators"/>
    <property type="match status" value="1"/>
</dbReference>
<dbReference type="GO" id="GO:0000160">
    <property type="term" value="P:phosphorelay signal transduction system"/>
    <property type="evidence" value="ECO:0007669"/>
    <property type="project" value="InterPro"/>
</dbReference>
<protein>
    <submittedName>
        <fullName evidence="5">Winged helix-turn-helix domain-containing protein</fullName>
    </submittedName>
</protein>
<dbReference type="Pfam" id="PF00486">
    <property type="entry name" value="Trans_reg_C"/>
    <property type="match status" value="1"/>
</dbReference>
<dbReference type="GO" id="GO:0003677">
    <property type="term" value="F:DNA binding"/>
    <property type="evidence" value="ECO:0007669"/>
    <property type="project" value="UniProtKB-UniRule"/>
</dbReference>
<dbReference type="Gene3D" id="1.10.10.10">
    <property type="entry name" value="Winged helix-like DNA-binding domain superfamily/Winged helix DNA-binding domain"/>
    <property type="match status" value="1"/>
</dbReference>
<dbReference type="EMBL" id="CP159279">
    <property type="protein sequence ID" value="XCH13496.1"/>
    <property type="molecule type" value="Genomic_DNA"/>
</dbReference>
<proteinExistence type="predicted"/>
<dbReference type="GO" id="GO:0006355">
    <property type="term" value="P:regulation of DNA-templated transcription"/>
    <property type="evidence" value="ECO:0007669"/>
    <property type="project" value="InterPro"/>
</dbReference>
<sequence length="266" mass="27486">MAVHAHSPRGTSAPWGAKAHGAANAPRPANAHRPAMAPGTAKAHGLAVWVAPPEGQDIDPAVLARAAELVLARALQFAPEAEVHWPAAGAATSAAGTHPGRPPGEGEPNGAPDGGTPVPPSSSLEDSPQPEPAELNSSVPSSTETDDGGAAHLPPSAGHVSRVAVDLARSEVLLDGERVPLTGVEFKLLRYLVEHCSRTVDREELRLFLESFDSPGAATRSIDVYVGRVRRKLLGGRHAIATVRGGGYRFICGPAATVRGPAEYSI</sequence>
<dbReference type="CDD" id="cd00383">
    <property type="entry name" value="trans_reg_C"/>
    <property type="match status" value="1"/>
</dbReference>
<feature type="compositionally biased region" description="Low complexity" evidence="3">
    <location>
        <begin position="106"/>
        <end position="115"/>
    </location>
</feature>
<gene>
    <name evidence="5" type="ORF">ABRP34_11120</name>
</gene>
<evidence type="ECO:0000256" key="2">
    <source>
        <dbReference type="PROSITE-ProRule" id="PRU01091"/>
    </source>
</evidence>
<feature type="domain" description="OmpR/PhoB-type" evidence="4">
    <location>
        <begin position="155"/>
        <end position="252"/>
    </location>
</feature>
<feature type="region of interest" description="Disordered" evidence="3">
    <location>
        <begin position="1"/>
        <end position="38"/>
    </location>
</feature>
<accession>A0AAU8EWX7</accession>
<dbReference type="PROSITE" id="PS51755">
    <property type="entry name" value="OMPR_PHOB"/>
    <property type="match status" value="1"/>
</dbReference>
<dbReference type="InterPro" id="IPR036388">
    <property type="entry name" value="WH-like_DNA-bd_sf"/>
</dbReference>
<feature type="compositionally biased region" description="Low complexity" evidence="3">
    <location>
        <begin position="13"/>
        <end position="38"/>
    </location>
</feature>
<feature type="region of interest" description="Disordered" evidence="3">
    <location>
        <begin position="92"/>
        <end position="157"/>
    </location>
</feature>
<keyword evidence="1 2" id="KW-0238">DNA-binding</keyword>
<dbReference type="SMART" id="SM00862">
    <property type="entry name" value="Trans_reg_C"/>
    <property type="match status" value="1"/>
</dbReference>
<dbReference type="InterPro" id="IPR016032">
    <property type="entry name" value="Sig_transdc_resp-reg_C-effctor"/>
</dbReference>
<evidence type="ECO:0000256" key="3">
    <source>
        <dbReference type="SAM" id="MobiDB-lite"/>
    </source>
</evidence>
<dbReference type="RefSeq" id="WP_353713271.1">
    <property type="nucleotide sequence ID" value="NZ_CP159279.1"/>
</dbReference>
<reference evidence="5" key="1">
    <citation type="submission" date="2024-06" db="EMBL/GenBank/DDBJ databases">
        <title>Biodegradation of dimethachlon by Arthrobacter sp. K5: mechanistic insights and ecological implications.</title>
        <authorList>
            <person name="Hu S."/>
            <person name="Lu P."/>
        </authorList>
    </citation>
    <scope>NUCLEOTIDE SEQUENCE</scope>
    <source>
        <strain evidence="5">K5</strain>
    </source>
</reference>